<dbReference type="GO" id="GO:0005730">
    <property type="term" value="C:nucleolus"/>
    <property type="evidence" value="ECO:0007669"/>
    <property type="project" value="TreeGrafter"/>
</dbReference>
<dbReference type="GO" id="GO:0003723">
    <property type="term" value="F:RNA binding"/>
    <property type="evidence" value="ECO:0007669"/>
    <property type="project" value="InterPro"/>
</dbReference>
<dbReference type="GO" id="GO:0000447">
    <property type="term" value="P:endonucleolytic cleavage in ITS1 to separate SSU-rRNA from 5.8S rRNA and LSU-rRNA from tricistronic rRNA transcript (SSU-rRNA, 5.8S rRNA, LSU-rRNA)"/>
    <property type="evidence" value="ECO:0007669"/>
    <property type="project" value="TreeGrafter"/>
</dbReference>
<dbReference type="InterPro" id="IPR016024">
    <property type="entry name" value="ARM-type_fold"/>
</dbReference>
<evidence type="ECO:0000313" key="4">
    <source>
        <dbReference type="EMBL" id="OWF34733.1"/>
    </source>
</evidence>
<proteinExistence type="predicted"/>
<feature type="repeat" description="Pumilio" evidence="2">
    <location>
        <begin position="312"/>
        <end position="349"/>
    </location>
</feature>
<dbReference type="PANTHER" id="PTHR13102:SF0">
    <property type="entry name" value="NUCLEOLAR PROTEIN 9"/>
    <property type="match status" value="1"/>
</dbReference>
<keyword evidence="5" id="KW-1185">Reference proteome</keyword>
<dbReference type="PROSITE" id="PS50302">
    <property type="entry name" value="PUM"/>
    <property type="match status" value="1"/>
</dbReference>
<dbReference type="EMBL" id="NEDP02076750">
    <property type="protein sequence ID" value="OWF34733.1"/>
    <property type="molecule type" value="Genomic_DNA"/>
</dbReference>
<name>A0A210PE21_MIZYE</name>
<dbReference type="Proteomes" id="UP000242188">
    <property type="component" value="Unassembled WGS sequence"/>
</dbReference>
<accession>A0A210PE21</accession>
<organism evidence="4 5">
    <name type="scientific">Mizuhopecten yessoensis</name>
    <name type="common">Japanese scallop</name>
    <name type="synonym">Patinopecten yessoensis</name>
    <dbReference type="NCBI Taxonomy" id="6573"/>
    <lineage>
        <taxon>Eukaryota</taxon>
        <taxon>Metazoa</taxon>
        <taxon>Spiralia</taxon>
        <taxon>Lophotrochozoa</taxon>
        <taxon>Mollusca</taxon>
        <taxon>Bivalvia</taxon>
        <taxon>Autobranchia</taxon>
        <taxon>Pteriomorphia</taxon>
        <taxon>Pectinida</taxon>
        <taxon>Pectinoidea</taxon>
        <taxon>Pectinidae</taxon>
        <taxon>Mizuhopecten</taxon>
    </lineage>
</organism>
<reference evidence="4 5" key="1">
    <citation type="journal article" date="2017" name="Nat. Ecol. Evol.">
        <title>Scallop genome provides insights into evolution of bilaterian karyotype and development.</title>
        <authorList>
            <person name="Wang S."/>
            <person name="Zhang J."/>
            <person name="Jiao W."/>
            <person name="Li J."/>
            <person name="Xun X."/>
            <person name="Sun Y."/>
            <person name="Guo X."/>
            <person name="Huan P."/>
            <person name="Dong B."/>
            <person name="Zhang L."/>
            <person name="Hu X."/>
            <person name="Sun X."/>
            <person name="Wang J."/>
            <person name="Zhao C."/>
            <person name="Wang Y."/>
            <person name="Wang D."/>
            <person name="Huang X."/>
            <person name="Wang R."/>
            <person name="Lv J."/>
            <person name="Li Y."/>
            <person name="Zhang Z."/>
            <person name="Liu B."/>
            <person name="Lu W."/>
            <person name="Hui Y."/>
            <person name="Liang J."/>
            <person name="Zhou Z."/>
            <person name="Hou R."/>
            <person name="Li X."/>
            <person name="Liu Y."/>
            <person name="Li H."/>
            <person name="Ning X."/>
            <person name="Lin Y."/>
            <person name="Zhao L."/>
            <person name="Xing Q."/>
            <person name="Dou J."/>
            <person name="Li Y."/>
            <person name="Mao J."/>
            <person name="Guo H."/>
            <person name="Dou H."/>
            <person name="Li T."/>
            <person name="Mu C."/>
            <person name="Jiang W."/>
            <person name="Fu Q."/>
            <person name="Fu X."/>
            <person name="Miao Y."/>
            <person name="Liu J."/>
            <person name="Yu Q."/>
            <person name="Li R."/>
            <person name="Liao H."/>
            <person name="Li X."/>
            <person name="Kong Y."/>
            <person name="Jiang Z."/>
            <person name="Chourrout D."/>
            <person name="Li R."/>
            <person name="Bao Z."/>
        </authorList>
    </citation>
    <scope>NUCLEOTIDE SEQUENCE [LARGE SCALE GENOMIC DNA]</scope>
    <source>
        <strain evidence="4 5">PY_sf001</strain>
    </source>
</reference>
<dbReference type="InterPro" id="IPR011989">
    <property type="entry name" value="ARM-like"/>
</dbReference>
<dbReference type="SUPFAM" id="SSF48371">
    <property type="entry name" value="ARM repeat"/>
    <property type="match status" value="2"/>
</dbReference>
<keyword evidence="1" id="KW-0677">Repeat</keyword>
<comment type="caution">
    <text evidence="4">The sequence shown here is derived from an EMBL/GenBank/DDBJ whole genome shotgun (WGS) entry which is preliminary data.</text>
</comment>
<dbReference type="InterPro" id="IPR001313">
    <property type="entry name" value="Pumilio_RNA-bd_rpt"/>
</dbReference>
<protein>
    <submittedName>
        <fullName evidence="4">Nucleolar protein 9</fullName>
    </submittedName>
</protein>
<evidence type="ECO:0000256" key="3">
    <source>
        <dbReference type="SAM" id="MobiDB-lite"/>
    </source>
</evidence>
<dbReference type="Pfam" id="PF22493">
    <property type="entry name" value="PUF_NOP9"/>
    <property type="match status" value="1"/>
</dbReference>
<gene>
    <name evidence="4" type="ORF">KP79_PYT14130</name>
</gene>
<dbReference type="STRING" id="6573.A0A210PE21"/>
<feature type="compositionally biased region" description="Basic and acidic residues" evidence="3">
    <location>
        <begin position="647"/>
        <end position="670"/>
    </location>
</feature>
<evidence type="ECO:0000313" key="5">
    <source>
        <dbReference type="Proteomes" id="UP000242188"/>
    </source>
</evidence>
<dbReference type="GO" id="GO:0000480">
    <property type="term" value="P:endonucleolytic cleavage in 5'-ETS of tricistronic rRNA transcript (SSU-rRNA, 5.8S rRNA, LSU-rRNA)"/>
    <property type="evidence" value="ECO:0007669"/>
    <property type="project" value="TreeGrafter"/>
</dbReference>
<dbReference type="GO" id="GO:0030688">
    <property type="term" value="C:preribosome, small subunit precursor"/>
    <property type="evidence" value="ECO:0007669"/>
    <property type="project" value="TreeGrafter"/>
</dbReference>
<dbReference type="Gene3D" id="1.25.10.10">
    <property type="entry name" value="Leucine-rich Repeat Variant"/>
    <property type="match status" value="2"/>
</dbReference>
<dbReference type="GO" id="GO:0000056">
    <property type="term" value="P:ribosomal small subunit export from nucleus"/>
    <property type="evidence" value="ECO:0007669"/>
    <property type="project" value="TreeGrafter"/>
</dbReference>
<dbReference type="PANTHER" id="PTHR13102">
    <property type="entry name" value="NUCLEOLAR PROTEIN 9"/>
    <property type="match status" value="1"/>
</dbReference>
<feature type="region of interest" description="Disordered" evidence="3">
    <location>
        <begin position="596"/>
        <end position="695"/>
    </location>
</feature>
<dbReference type="GO" id="GO:0030686">
    <property type="term" value="C:90S preribosome"/>
    <property type="evidence" value="ECO:0007669"/>
    <property type="project" value="TreeGrafter"/>
</dbReference>
<dbReference type="InterPro" id="IPR040000">
    <property type="entry name" value="NOP9"/>
</dbReference>
<dbReference type="SMART" id="SM00025">
    <property type="entry name" value="Pumilio"/>
    <property type="match status" value="5"/>
</dbReference>
<feature type="compositionally biased region" description="Basic and acidic residues" evidence="3">
    <location>
        <begin position="609"/>
        <end position="620"/>
    </location>
</feature>
<dbReference type="GO" id="GO:0000472">
    <property type="term" value="P:endonucleolytic cleavage to generate mature 5'-end of SSU-rRNA from (SSU-rRNA, 5.8S rRNA, LSU-rRNA)"/>
    <property type="evidence" value="ECO:0007669"/>
    <property type="project" value="TreeGrafter"/>
</dbReference>
<evidence type="ECO:0000256" key="2">
    <source>
        <dbReference type="PROSITE-ProRule" id="PRU00317"/>
    </source>
</evidence>
<sequence length="695" mass="80055">MSKFKRKNEDDNAQERKKADRIPDEVINYYKRVSETLDEEFSSSEDKDIFLKNVFGQLKEDGIKVCHLASTSRIFERLIGLSEASHIRTLLQIFKSDWSDMLTDRFASHVLQNTLTQVPRCLQKQPSVEDTEESEDDLSMEDLCLDLCSYLKDNLTNCLDVYSSHIVRVMLQILAGVAVDEQVIRSRLSRNQRRDNQQNMLPKFEKFDPPNVFKKMLKKITKEIFRMDDFKDSLCSPTVSPVIQTLLLVHHQKGDEEGQKYLYKVLKTSDLCSEMEDDSSLPPIVTSEIGSFLVEQLLSLGSEDVYRDIYKKVFKGKLVHYAMHHVGNFILQKLLTNVKEKELFEEMFEELSILLEDLLALNHLGVVTRMAETCLRLGCRQEKLVKSIMGAFHCLDPVERQTKLSPLLLSLSTYEIYFGIEEDADDTDKSVKTEEKKKIVPILKNINYHGSVLMQNLLRFGNPKTVVTGILDLTPAELRTLACDPCGSHVIDVFCQSPAMGEKSRDLLFKRMKGTYMDVACDKNGSRTLDNMWKCATLGQKLMVAEELGRNEAKLQGDRFGFYVHKNCGIFHYKHRLQEWKEVQGQNQKKRKLFSEILSDGPAGKKAKGKDTGWKGKQDPEMEGNSLRLDMDDEPSFSEGNKNWSRQSRDKQPHKYKGGSKDYRIKDEGMRNLLTNMTDKTEEKTHKYTKKKKSY</sequence>
<evidence type="ECO:0000256" key="1">
    <source>
        <dbReference type="ARBA" id="ARBA00022737"/>
    </source>
</evidence>
<dbReference type="AlphaFoldDB" id="A0A210PE21"/>
<dbReference type="OrthoDB" id="9987665at2759"/>